<sequence length="191" mass="21654">MACSCIKAFFLKLLHKRHQKSIQRQAEKDTQIKVDEETKLNTEMNARNEAITEPGPLMREITQEEYDRGVINYRDYEPITITVNDVHGVTHIQEVINFNPSMPLNEVANPDRIETTGKELSSGSQEIVNVVEDGQMTMIKELGDIKSLQMVEENHTAITKKPSATESLEMVAIDMDGTETRITWQGIIPPE</sequence>
<proteinExistence type="predicted"/>
<dbReference type="AlphaFoldDB" id="A0A4Z1EES9"/>
<evidence type="ECO:0000313" key="1">
    <source>
        <dbReference type="EMBL" id="TGO09043.1"/>
    </source>
</evidence>
<organism evidence="1 2">
    <name type="scientific">Botrytis tulipae</name>
    <dbReference type="NCBI Taxonomy" id="87230"/>
    <lineage>
        <taxon>Eukaryota</taxon>
        <taxon>Fungi</taxon>
        <taxon>Dikarya</taxon>
        <taxon>Ascomycota</taxon>
        <taxon>Pezizomycotina</taxon>
        <taxon>Leotiomycetes</taxon>
        <taxon>Helotiales</taxon>
        <taxon>Sclerotiniaceae</taxon>
        <taxon>Botrytis</taxon>
    </lineage>
</organism>
<gene>
    <name evidence="1" type="ORF">BTUL_0181g00040</name>
</gene>
<reference evidence="1 2" key="1">
    <citation type="submission" date="2017-12" db="EMBL/GenBank/DDBJ databases">
        <title>Comparative genomics of Botrytis spp.</title>
        <authorList>
            <person name="Valero-Jimenez C.A."/>
            <person name="Tapia P."/>
            <person name="Veloso J."/>
            <person name="Silva-Moreno E."/>
            <person name="Staats M."/>
            <person name="Valdes J.H."/>
            <person name="Van Kan J.A.L."/>
        </authorList>
    </citation>
    <scope>NUCLEOTIDE SEQUENCE [LARGE SCALE GENOMIC DNA]</scope>
    <source>
        <strain evidence="1 2">Bt9001</strain>
    </source>
</reference>
<evidence type="ECO:0000313" key="2">
    <source>
        <dbReference type="Proteomes" id="UP000297777"/>
    </source>
</evidence>
<dbReference type="OrthoDB" id="3520350at2759"/>
<accession>A0A4Z1EES9</accession>
<keyword evidence="2" id="KW-1185">Reference proteome</keyword>
<name>A0A4Z1EES9_9HELO</name>
<dbReference type="Proteomes" id="UP000297777">
    <property type="component" value="Unassembled WGS sequence"/>
</dbReference>
<comment type="caution">
    <text evidence="1">The sequence shown here is derived from an EMBL/GenBank/DDBJ whole genome shotgun (WGS) entry which is preliminary data.</text>
</comment>
<dbReference type="EMBL" id="PQXH01000181">
    <property type="protein sequence ID" value="TGO09043.1"/>
    <property type="molecule type" value="Genomic_DNA"/>
</dbReference>
<protein>
    <submittedName>
        <fullName evidence="1">Uncharacterized protein</fullName>
    </submittedName>
</protein>